<dbReference type="InterPro" id="IPR015946">
    <property type="entry name" value="KH_dom-like_a/b"/>
</dbReference>
<feature type="region of interest" description="Disordered" evidence="7">
    <location>
        <begin position="95"/>
        <end position="155"/>
    </location>
</feature>
<dbReference type="InterPro" id="IPR032782">
    <property type="entry name" value="KhpB_N"/>
</dbReference>
<comment type="subcellular location">
    <subcellularLocation>
        <location evidence="6">Cytoplasm</location>
    </subcellularLocation>
</comment>
<dbReference type="Gene3D" id="3.30.1370.50">
    <property type="entry name" value="R3H-like domain"/>
    <property type="match status" value="1"/>
</dbReference>
<dbReference type="InterPro" id="IPR038247">
    <property type="entry name" value="Jag_N_dom_sf"/>
</dbReference>
<proteinExistence type="inferred from homology"/>
<name>A0A2S8SSK1_9BACT</name>
<keyword evidence="5 6" id="KW-0961">Cell wall biogenesis/degradation</keyword>
<dbReference type="GO" id="GO:0003723">
    <property type="term" value="F:RNA binding"/>
    <property type="evidence" value="ECO:0007669"/>
    <property type="project" value="UniProtKB-UniRule"/>
</dbReference>
<dbReference type="NCBIfam" id="NF041568">
    <property type="entry name" value="Jag_EloR"/>
    <property type="match status" value="1"/>
</dbReference>
<dbReference type="InterPro" id="IPR038008">
    <property type="entry name" value="Jag_KH"/>
</dbReference>
<feature type="compositionally biased region" description="Acidic residues" evidence="7">
    <location>
        <begin position="98"/>
        <end position="114"/>
    </location>
</feature>
<evidence type="ECO:0000256" key="5">
    <source>
        <dbReference type="ARBA" id="ARBA00023316"/>
    </source>
</evidence>
<feature type="compositionally biased region" description="Basic and acidic residues" evidence="7">
    <location>
        <begin position="372"/>
        <end position="382"/>
    </location>
</feature>
<dbReference type="SUPFAM" id="SSF82708">
    <property type="entry name" value="R3H domain"/>
    <property type="match status" value="1"/>
</dbReference>
<protein>
    <recommendedName>
        <fullName evidence="6">RNA-binding protein KhpB</fullName>
    </recommendedName>
    <alternativeName>
        <fullName evidence="6">RNA-binding protein EloR</fullName>
    </alternativeName>
</protein>
<evidence type="ECO:0000313" key="9">
    <source>
        <dbReference type="EMBL" id="PQV63792.1"/>
    </source>
</evidence>
<feature type="region of interest" description="Jag_N domain" evidence="6">
    <location>
        <begin position="10"/>
        <end position="60"/>
    </location>
</feature>
<dbReference type="InterPro" id="IPR036867">
    <property type="entry name" value="R3H_dom_sf"/>
</dbReference>
<evidence type="ECO:0000256" key="3">
    <source>
        <dbReference type="ARBA" id="ARBA00022960"/>
    </source>
</evidence>
<dbReference type="AlphaFoldDB" id="A0A2S8SSK1"/>
<dbReference type="PROSITE" id="PS51061">
    <property type="entry name" value="R3H"/>
    <property type="match status" value="1"/>
</dbReference>
<dbReference type="OrthoDB" id="9794483at2"/>
<dbReference type="Pfam" id="PF14804">
    <property type="entry name" value="Jag_N"/>
    <property type="match status" value="1"/>
</dbReference>
<dbReference type="InterPro" id="IPR034079">
    <property type="entry name" value="R3H_KhpB"/>
</dbReference>
<comment type="similarity">
    <text evidence="6">Belongs to the KhpB RNA-binding protein family.</text>
</comment>
<keyword evidence="3 6" id="KW-0133">Cell shape</keyword>
<dbReference type="EMBL" id="NIGF01000009">
    <property type="protein sequence ID" value="PQV63792.1"/>
    <property type="molecule type" value="Genomic_DNA"/>
</dbReference>
<feature type="domain" description="R3H" evidence="8">
    <location>
        <begin position="272"/>
        <end position="338"/>
    </location>
</feature>
<feature type="compositionally biased region" description="Polar residues" evidence="7">
    <location>
        <begin position="275"/>
        <end position="284"/>
    </location>
</feature>
<keyword evidence="2 6" id="KW-0694">RNA-binding</keyword>
<accession>A0A2S8SSK1</accession>
<feature type="region of interest" description="Disordered" evidence="7">
    <location>
        <begin position="320"/>
        <end position="388"/>
    </location>
</feature>
<evidence type="ECO:0000256" key="2">
    <source>
        <dbReference type="ARBA" id="ARBA00022884"/>
    </source>
</evidence>
<dbReference type="SMART" id="SM00393">
    <property type="entry name" value="R3H"/>
    <property type="match status" value="1"/>
</dbReference>
<keyword evidence="10" id="KW-1185">Reference proteome</keyword>
<dbReference type="InterPro" id="IPR039247">
    <property type="entry name" value="KhpB"/>
</dbReference>
<reference evidence="9 10" key="1">
    <citation type="journal article" date="2018" name="Syst. Appl. Microbiol.">
        <title>Abditibacterium utsteinense sp. nov., the first cultivated member of candidate phylum FBP, isolated from ice-free Antarctic soil samples.</title>
        <authorList>
            <person name="Tahon G."/>
            <person name="Tytgat B."/>
            <person name="Lebbe L."/>
            <person name="Carlier A."/>
            <person name="Willems A."/>
        </authorList>
    </citation>
    <scope>NUCLEOTIDE SEQUENCE [LARGE SCALE GENOMIC DNA]</scope>
    <source>
        <strain evidence="9 10">LMG 29911</strain>
    </source>
</reference>
<dbReference type="RefSeq" id="WP_105483950.1">
    <property type="nucleotide sequence ID" value="NZ_NIGF01000009.1"/>
</dbReference>
<feature type="compositionally biased region" description="Acidic residues" evidence="7">
    <location>
        <begin position="129"/>
        <end position="154"/>
    </location>
</feature>
<evidence type="ECO:0000313" key="10">
    <source>
        <dbReference type="Proteomes" id="UP000237684"/>
    </source>
</evidence>
<comment type="caution">
    <text evidence="9">The sequence shown here is derived from an EMBL/GenBank/DDBJ whole genome shotgun (WGS) entry which is preliminary data.</text>
</comment>
<dbReference type="Gene3D" id="3.30.30.80">
    <property type="entry name" value="probable RNA-binding protein from clostridium symbiosum atcc 14940"/>
    <property type="match status" value="1"/>
</dbReference>
<dbReference type="Pfam" id="PF01424">
    <property type="entry name" value="R3H"/>
    <property type="match status" value="1"/>
</dbReference>
<evidence type="ECO:0000256" key="4">
    <source>
        <dbReference type="ARBA" id="ARBA00023186"/>
    </source>
</evidence>
<dbReference type="CDD" id="cd02414">
    <property type="entry name" value="KH-II_Jag"/>
    <property type="match status" value="1"/>
</dbReference>
<sequence>MADKKFSPMRYTAATEESAINGALQIVGVARDEIDYDVLEQSEKGVTVRVKPRSTETPAPAAPIVVPTATSAEELSPIAEDVPELLAQVEEFDRQEAEFTESEAAEIEAPESEVEAQIGSEMDSLVGDFSEESPDSGVETEVESTEVESTEVESTEIKSAEIENIQLEVETEVAAPIIELDPQIVARVQAKAQELLDKMGLDAQVQLDNPKESNSAALIVDGEDVGILIGKHGATLQAFQYLLNLTLNAHLDGEEARRDAIRVVVDAGNYRARRQSSLEQTARSAASKARRDGRMVRLEPMPAHERRLVHLFLETEKDIVTQSEGREPMRRIVVSPATTSGSTSTSSAPRVERSSDAGSNRAGNRGGMGSFRRGDAQSERNRGLQRGR</sequence>
<dbReference type="CDD" id="cd02644">
    <property type="entry name" value="R3H_jag"/>
    <property type="match status" value="1"/>
</dbReference>
<dbReference type="Proteomes" id="UP000237684">
    <property type="component" value="Unassembled WGS sequence"/>
</dbReference>
<comment type="subunit">
    <text evidence="6">Forms a complex with KhpA.</text>
</comment>
<dbReference type="GO" id="GO:0071555">
    <property type="term" value="P:cell wall organization"/>
    <property type="evidence" value="ECO:0007669"/>
    <property type="project" value="UniProtKB-KW"/>
</dbReference>
<evidence type="ECO:0000256" key="6">
    <source>
        <dbReference type="HAMAP-Rule" id="MF_00867"/>
    </source>
</evidence>
<dbReference type="Pfam" id="PF13083">
    <property type="entry name" value="KH_KhpA-B"/>
    <property type="match status" value="1"/>
</dbReference>
<dbReference type="GO" id="GO:0009252">
    <property type="term" value="P:peptidoglycan biosynthetic process"/>
    <property type="evidence" value="ECO:0007669"/>
    <property type="project" value="UniProtKB-UniRule"/>
</dbReference>
<dbReference type="PANTHER" id="PTHR35800:SF1">
    <property type="entry name" value="RNA-BINDING PROTEIN KHPB"/>
    <property type="match status" value="1"/>
</dbReference>
<comment type="function">
    <text evidence="6">A probable RNA chaperone. Forms a complex with KhpA which binds to cellular RNA and controls its expression. Plays a role in peptidoglycan (PG) homeostasis and cell length regulation.</text>
</comment>
<gene>
    <name evidence="6" type="primary">khpB</name>
    <name evidence="6" type="synonym">eloR</name>
    <name evidence="9" type="ORF">B1R32_109132</name>
</gene>
<evidence type="ECO:0000256" key="7">
    <source>
        <dbReference type="SAM" id="MobiDB-lite"/>
    </source>
</evidence>
<dbReference type="PANTHER" id="PTHR35800">
    <property type="entry name" value="PROTEIN JAG"/>
    <property type="match status" value="1"/>
</dbReference>
<keyword evidence="1 6" id="KW-0963">Cytoplasm</keyword>
<feature type="compositionally biased region" description="Basic and acidic residues" evidence="7">
    <location>
        <begin position="320"/>
        <end position="330"/>
    </location>
</feature>
<feature type="region of interest" description="Disordered" evidence="7">
    <location>
        <begin position="273"/>
        <end position="296"/>
    </location>
</feature>
<dbReference type="InParanoid" id="A0A2S8SSK1"/>
<dbReference type="Gene3D" id="3.30.300.20">
    <property type="match status" value="1"/>
</dbReference>
<organism evidence="9 10">
    <name type="scientific">Abditibacterium utsteinense</name>
    <dbReference type="NCBI Taxonomy" id="1960156"/>
    <lineage>
        <taxon>Bacteria</taxon>
        <taxon>Pseudomonadati</taxon>
        <taxon>Abditibacteriota</taxon>
        <taxon>Abditibacteriia</taxon>
        <taxon>Abditibacteriales</taxon>
        <taxon>Abditibacteriaceae</taxon>
        <taxon>Abditibacterium</taxon>
    </lineage>
</organism>
<dbReference type="GO" id="GO:0008360">
    <property type="term" value="P:regulation of cell shape"/>
    <property type="evidence" value="ECO:0007669"/>
    <property type="project" value="UniProtKB-KW"/>
</dbReference>
<dbReference type="GO" id="GO:0005737">
    <property type="term" value="C:cytoplasm"/>
    <property type="evidence" value="ECO:0007669"/>
    <property type="project" value="UniProtKB-SubCell"/>
</dbReference>
<dbReference type="InterPro" id="IPR001374">
    <property type="entry name" value="R3H_dom"/>
</dbReference>
<evidence type="ECO:0000259" key="8">
    <source>
        <dbReference type="PROSITE" id="PS51061"/>
    </source>
</evidence>
<evidence type="ECO:0000256" key="1">
    <source>
        <dbReference type="ARBA" id="ARBA00022490"/>
    </source>
</evidence>
<feature type="compositionally biased region" description="Low complexity" evidence="7">
    <location>
        <begin position="335"/>
        <end position="349"/>
    </location>
</feature>
<comment type="domain">
    <text evidence="6">Has an N-terminal Jag-N domain and 2 RNA-binding domains (KH and R3H).</text>
</comment>
<dbReference type="HAMAP" id="MF_00867">
    <property type="entry name" value="KhpB"/>
    <property type="match status" value="1"/>
</dbReference>
<keyword evidence="4 6" id="KW-0143">Chaperone</keyword>